<dbReference type="Gene3D" id="2.60.120.260">
    <property type="entry name" value="Galactose-binding domain-like"/>
    <property type="match status" value="2"/>
</dbReference>
<dbReference type="GO" id="GO:0004553">
    <property type="term" value="F:hydrolase activity, hydrolyzing O-glycosyl compounds"/>
    <property type="evidence" value="ECO:0007669"/>
    <property type="project" value="InterPro"/>
</dbReference>
<evidence type="ECO:0000313" key="9">
    <source>
        <dbReference type="EMBL" id="SUQ19124.1"/>
    </source>
</evidence>
<dbReference type="InterPro" id="IPR008979">
    <property type="entry name" value="Galactose-bd-like_sf"/>
</dbReference>
<proteinExistence type="inferred from homology"/>
<organism evidence="9 10">
    <name type="scientific">Fibrobacter succinogenes</name>
    <name type="common">Bacteroides succinogenes</name>
    <dbReference type="NCBI Taxonomy" id="833"/>
    <lineage>
        <taxon>Bacteria</taxon>
        <taxon>Pseudomonadati</taxon>
        <taxon>Fibrobacterota</taxon>
        <taxon>Fibrobacteria</taxon>
        <taxon>Fibrobacterales</taxon>
        <taxon>Fibrobacteraceae</taxon>
        <taxon>Fibrobacter</taxon>
    </lineage>
</organism>
<dbReference type="InterPro" id="IPR006710">
    <property type="entry name" value="Glyco_hydro_43"/>
</dbReference>
<comment type="similarity">
    <text evidence="2">Belongs to the glycosyl hydrolase 43 family.</text>
</comment>
<evidence type="ECO:0000256" key="1">
    <source>
        <dbReference type="ARBA" id="ARBA00004834"/>
    </source>
</evidence>
<feature type="site" description="Important for catalytic activity, responsible for pKa modulation of the active site Glu and correct orientation of both the proton donor and substrate" evidence="6">
    <location>
        <position position="160"/>
    </location>
</feature>
<dbReference type="InterPro" id="IPR023296">
    <property type="entry name" value="Glyco_hydro_beta-prop_sf"/>
</dbReference>
<accession>A0A380RUN7</accession>
<feature type="domain" description="CBM6" evidence="8">
    <location>
        <begin position="339"/>
        <end position="471"/>
    </location>
</feature>
<dbReference type="InterPro" id="IPR005084">
    <property type="entry name" value="CBM6"/>
</dbReference>
<dbReference type="PROSITE" id="PS51175">
    <property type="entry name" value="CBM6"/>
    <property type="match status" value="1"/>
</dbReference>
<evidence type="ECO:0000259" key="8">
    <source>
        <dbReference type="PROSITE" id="PS51175"/>
    </source>
</evidence>
<evidence type="ECO:0000256" key="7">
    <source>
        <dbReference type="SAM" id="SignalP"/>
    </source>
</evidence>
<keyword evidence="3" id="KW-0378">Hydrolase</keyword>
<dbReference type="Proteomes" id="UP000255423">
    <property type="component" value="Unassembled WGS sequence"/>
</dbReference>
<evidence type="ECO:0000256" key="2">
    <source>
        <dbReference type="ARBA" id="ARBA00009865"/>
    </source>
</evidence>
<dbReference type="Gene3D" id="2.115.10.20">
    <property type="entry name" value="Glycosyl hydrolase domain, family 43"/>
    <property type="match status" value="1"/>
</dbReference>
<evidence type="ECO:0000256" key="6">
    <source>
        <dbReference type="PIRSR" id="PIRSR606710-2"/>
    </source>
</evidence>
<name>A0A380RUN7_FIBSU</name>
<protein>
    <submittedName>
        <fullName evidence="9">Arabinan endo-1,5-alpha-L-arabinosidase</fullName>
    </submittedName>
</protein>
<dbReference type="CDD" id="cd08998">
    <property type="entry name" value="GH43_Arb43a-like"/>
    <property type="match status" value="1"/>
</dbReference>
<dbReference type="SUPFAM" id="SSF49785">
    <property type="entry name" value="Galactose-binding domain-like"/>
    <property type="match status" value="1"/>
</dbReference>
<dbReference type="EMBL" id="UHJL01000001">
    <property type="protein sequence ID" value="SUQ19124.1"/>
    <property type="molecule type" value="Genomic_DNA"/>
</dbReference>
<feature type="active site" description="Proton acceptor" evidence="5">
    <location>
        <position position="42"/>
    </location>
</feature>
<evidence type="ECO:0000256" key="4">
    <source>
        <dbReference type="ARBA" id="ARBA00023295"/>
    </source>
</evidence>
<dbReference type="Pfam" id="PF04616">
    <property type="entry name" value="Glyco_hydro_43"/>
    <property type="match status" value="1"/>
</dbReference>
<dbReference type="SUPFAM" id="SSF75005">
    <property type="entry name" value="Arabinanase/levansucrase/invertase"/>
    <property type="match status" value="1"/>
</dbReference>
<evidence type="ECO:0000313" key="10">
    <source>
        <dbReference type="Proteomes" id="UP000255423"/>
    </source>
</evidence>
<keyword evidence="4" id="KW-0326">Glycosidase</keyword>
<keyword evidence="7" id="KW-0732">Signal</keyword>
<dbReference type="GO" id="GO:0005975">
    <property type="term" value="P:carbohydrate metabolic process"/>
    <property type="evidence" value="ECO:0007669"/>
    <property type="project" value="InterPro"/>
</dbReference>
<dbReference type="RefSeq" id="WP_109572548.1">
    <property type="nucleotide sequence ID" value="NZ_UHJL01000001.1"/>
</dbReference>
<reference evidence="9 10" key="1">
    <citation type="submission" date="2017-08" db="EMBL/GenBank/DDBJ databases">
        <authorList>
            <person name="de Groot N.N."/>
        </authorList>
    </citation>
    <scope>NUCLEOTIDE SEQUENCE [LARGE SCALE GENOMIC DNA]</scope>
    <source>
        <strain evidence="9 10">HM2</strain>
    </source>
</reference>
<comment type="pathway">
    <text evidence="1">Glycan metabolism; L-arabinan degradation.</text>
</comment>
<gene>
    <name evidence="9" type="ORF">SAMN05661053_0351</name>
</gene>
<evidence type="ECO:0000256" key="3">
    <source>
        <dbReference type="ARBA" id="ARBA00022801"/>
    </source>
</evidence>
<feature type="active site" description="Proton donor" evidence="5">
    <location>
        <position position="217"/>
    </location>
</feature>
<sequence>MKVLNFANLVKCATFATIGAFGVSAVSAADWYAKDNLQPGHDPSMIRFEDGYALMSTNNNLQLWTSEDAYTWRDHKSTVSKIPQWAYTYAPTTEGIWAPDIYYMNGEYRVYYCVSVFGKRTSAIGYQSTKSIMPGTTGYGWTDHGHVFHTVASDKYNAIDADVVRDTEGNYWMAFGSFGLGIQLIKLDAKTGYQASDDKTVYNIARRTSKASNGAEEGPSLIEHGGQYFLFTAWDICCQQGANIEQTTYKTAYGRADKVTGPYKDRAGYDMANGGGTILMERYGRYVGPGGGEAFQDLNRVRFVHHYYDLNGDKYNHIHIRDVVFTDDNWAEMGQPFLGRYLSAEVEHGALTRAVSGDLAITRSNTASNGEYLAYINTAGSKIRLPMNIMQAGEYLLRYRYANGGEGDATHKVTVNGKSQTVTLPPTGSWGTFPEKSIVMIPATLKRGGNFIEIEPQPNGFFSELDRIDFLRVIRDTIPANGFDNGIRVRLTDKDEFAIKDGGYAIFENVVTDSIKSDEVSIQVKNATAGKLAIRDGAKNGIVLAECDLSMAKAAANGWSEANCGTLKSKTGIKDFYLTASGVSGEAIVGNILFKRAPLPESSSSSAVAESSSSEMIVSSSSESPVTLPIVRPSLNYSIAKIPNGYRVHFDNAGAHQAYLLNPMGQIVSHQKTNGTDIEFNNLPKGRFIVKVK</sequence>
<dbReference type="PANTHER" id="PTHR43301:SF3">
    <property type="entry name" value="ARABINAN ENDO-1,5-ALPHA-L-ARABINOSIDASE A-RELATED"/>
    <property type="match status" value="1"/>
</dbReference>
<dbReference type="PANTHER" id="PTHR43301">
    <property type="entry name" value="ARABINAN ENDO-1,5-ALPHA-L-ARABINOSIDASE"/>
    <property type="match status" value="1"/>
</dbReference>
<dbReference type="InterPro" id="IPR050727">
    <property type="entry name" value="GH43_arabinanases"/>
</dbReference>
<dbReference type="AlphaFoldDB" id="A0A380RUN7"/>
<feature type="signal peptide" evidence="7">
    <location>
        <begin position="1"/>
        <end position="28"/>
    </location>
</feature>
<dbReference type="GO" id="GO:0030246">
    <property type="term" value="F:carbohydrate binding"/>
    <property type="evidence" value="ECO:0007669"/>
    <property type="project" value="InterPro"/>
</dbReference>
<feature type="chain" id="PRO_5016970688" evidence="7">
    <location>
        <begin position="29"/>
        <end position="693"/>
    </location>
</feature>
<evidence type="ECO:0000256" key="5">
    <source>
        <dbReference type="PIRSR" id="PIRSR606710-1"/>
    </source>
</evidence>